<evidence type="ECO:0000256" key="2">
    <source>
        <dbReference type="ARBA" id="ARBA00006683"/>
    </source>
</evidence>
<dbReference type="InterPro" id="IPR003856">
    <property type="entry name" value="LPS_length_determ_N"/>
</dbReference>
<evidence type="ECO:0000256" key="6">
    <source>
        <dbReference type="ARBA" id="ARBA00022840"/>
    </source>
</evidence>
<dbReference type="PANTHER" id="PTHR32309">
    <property type="entry name" value="TYROSINE-PROTEIN KINASE"/>
    <property type="match status" value="1"/>
</dbReference>
<dbReference type="NCBIfam" id="TIGR01007">
    <property type="entry name" value="eps_fam"/>
    <property type="match status" value="1"/>
</dbReference>
<keyword evidence="8 10" id="KW-0472">Membrane</keyword>
<sequence length="740" mass="81461">MDRPMDRPVDASSMLAAWQLNARQEEDSDLRDVLSVVRRRAWCIIGVAAIVMTFVTVRTLEQKEIYQGQFKVLVEPVNAADDFSDLTSALGQQAGSSGGLDYETQVQVLRSPELIEPLAAKLNDTYPELTYLSLLSNLNITRLGDTKILEVTYSGQDPVQIQRVLDELSNTYLRYSLEERQTNLRQGINFVENQLPDVQAQVTTIQNQLEAFRREHSFITPEMQSSQLSGQVSGLNEKRLELDQKRSEAQQTLANLQGGNGSLGALDNAPVYQQLLGELRSVESKIAQELTRFDPSSLSIRVLQEQKENLLPLLAQEAERVVGTKQAIATNNLQLIDLQSQTLESAESQAEQGVDQLPSLIRQYTDLQRELEIATSALTRFRVTQETLAIEAAQTEIPWQLIETPVRPSKPISPGIPRNLAVGAVASFLLGLGAAFLLEKIDNVYHSVDELKAATKLPLLGTLPFNRELKDSGSGEKSGISRLSKHLSKVRWGDRKHHYNYGGNSELSFLEALRVLHTNIRMLSSDRPIRSIIVSSALPGDGKSTVSASLAQVATAMGQRVLVVDTDLRKPQVHERLDLPNKIGLSNLIADDLPLKTVIQQVDSNSQLFVLTAGKIPPDPTKLLASQKMKQLMGTFERCFDLVIYDAPPTTGLADVTLIGQGTDGLVLVTRMGKTDKAVLTQTIETLKLSQITTLGVIANGVKSSGMGGYRYYEYGENANVDAFESESFVTATTASKSHL</sequence>
<accession>A0A0P7ZPK4</accession>
<evidence type="ECO:0000256" key="10">
    <source>
        <dbReference type="SAM" id="Phobius"/>
    </source>
</evidence>
<dbReference type="InterPro" id="IPR005702">
    <property type="entry name" value="Wzc-like_C"/>
</dbReference>
<dbReference type="GO" id="GO:0005886">
    <property type="term" value="C:plasma membrane"/>
    <property type="evidence" value="ECO:0007669"/>
    <property type="project" value="UniProtKB-SubCell"/>
</dbReference>
<evidence type="ECO:0000256" key="9">
    <source>
        <dbReference type="SAM" id="Coils"/>
    </source>
</evidence>
<keyword evidence="6" id="KW-0067">ATP-binding</keyword>
<keyword evidence="4 10" id="KW-0812">Transmembrane</keyword>
<dbReference type="Proteomes" id="UP000050465">
    <property type="component" value="Unassembled WGS sequence"/>
</dbReference>
<dbReference type="PATRIC" id="fig|1666911.3.peg.4802"/>
<dbReference type="Pfam" id="PF10609">
    <property type="entry name" value="ParA"/>
    <property type="match status" value="1"/>
</dbReference>
<dbReference type="InterPro" id="IPR033756">
    <property type="entry name" value="YlxH/NBP35"/>
</dbReference>
<evidence type="ECO:0000256" key="5">
    <source>
        <dbReference type="ARBA" id="ARBA00022741"/>
    </source>
</evidence>
<dbReference type="AlphaFoldDB" id="A0A0P7ZPK4"/>
<dbReference type="GO" id="GO:0004713">
    <property type="term" value="F:protein tyrosine kinase activity"/>
    <property type="evidence" value="ECO:0007669"/>
    <property type="project" value="TreeGrafter"/>
</dbReference>
<evidence type="ECO:0000256" key="1">
    <source>
        <dbReference type="ARBA" id="ARBA00004651"/>
    </source>
</evidence>
<keyword evidence="5" id="KW-0547">Nucleotide-binding</keyword>
<dbReference type="PANTHER" id="PTHR32309:SF13">
    <property type="entry name" value="FERRIC ENTEROBACTIN TRANSPORT PROTEIN FEPE"/>
    <property type="match status" value="1"/>
</dbReference>
<comment type="subcellular location">
    <subcellularLocation>
        <location evidence="1">Cell membrane</location>
        <topology evidence="1">Multi-pass membrane protein</topology>
    </subcellularLocation>
</comment>
<feature type="coiled-coil region" evidence="9">
    <location>
        <begin position="195"/>
        <end position="255"/>
    </location>
</feature>
<dbReference type="InterPro" id="IPR050445">
    <property type="entry name" value="Bact_polysacc_biosynth/exp"/>
</dbReference>
<proteinExistence type="inferred from homology"/>
<evidence type="ECO:0000256" key="3">
    <source>
        <dbReference type="ARBA" id="ARBA00022475"/>
    </source>
</evidence>
<evidence type="ECO:0000313" key="12">
    <source>
        <dbReference type="EMBL" id="KPQ34845.1"/>
    </source>
</evidence>
<protein>
    <submittedName>
        <fullName evidence="12">Capsular exopolysaccharide family</fullName>
    </submittedName>
</protein>
<reference evidence="12 13" key="1">
    <citation type="submission" date="2015-09" db="EMBL/GenBank/DDBJ databases">
        <title>Identification and resolution of microdiversity through metagenomic sequencing of parallel consortia.</title>
        <authorList>
            <person name="Nelson W.C."/>
            <person name="Romine M.F."/>
            <person name="Lindemann S.R."/>
        </authorList>
    </citation>
    <scope>NUCLEOTIDE SEQUENCE [LARGE SCALE GENOMIC DNA]</scope>
    <source>
        <strain evidence="12">Ana</strain>
    </source>
</reference>
<name>A0A0P7ZPK4_9CYAN</name>
<dbReference type="GO" id="GO:0005524">
    <property type="term" value="F:ATP binding"/>
    <property type="evidence" value="ECO:0007669"/>
    <property type="project" value="UniProtKB-KW"/>
</dbReference>
<keyword evidence="7 10" id="KW-1133">Transmembrane helix</keyword>
<dbReference type="EMBL" id="LJZR01000016">
    <property type="protein sequence ID" value="KPQ34845.1"/>
    <property type="molecule type" value="Genomic_DNA"/>
</dbReference>
<dbReference type="Pfam" id="PF02706">
    <property type="entry name" value="Wzz"/>
    <property type="match status" value="1"/>
</dbReference>
<evidence type="ECO:0000259" key="11">
    <source>
        <dbReference type="Pfam" id="PF02706"/>
    </source>
</evidence>
<dbReference type="SUPFAM" id="SSF52540">
    <property type="entry name" value="P-loop containing nucleoside triphosphate hydrolases"/>
    <property type="match status" value="1"/>
</dbReference>
<comment type="similarity">
    <text evidence="2">Belongs to the CpsC/CapA family.</text>
</comment>
<keyword evidence="9" id="KW-0175">Coiled coil</keyword>
<dbReference type="Gene3D" id="3.40.50.300">
    <property type="entry name" value="P-loop containing nucleotide triphosphate hydrolases"/>
    <property type="match status" value="1"/>
</dbReference>
<evidence type="ECO:0000256" key="7">
    <source>
        <dbReference type="ARBA" id="ARBA00022989"/>
    </source>
</evidence>
<evidence type="ECO:0000313" key="13">
    <source>
        <dbReference type="Proteomes" id="UP000050465"/>
    </source>
</evidence>
<organism evidence="12 13">
    <name type="scientific">Phormidesmis priestleyi Ana</name>
    <dbReference type="NCBI Taxonomy" id="1666911"/>
    <lineage>
        <taxon>Bacteria</taxon>
        <taxon>Bacillati</taxon>
        <taxon>Cyanobacteriota</taxon>
        <taxon>Cyanophyceae</taxon>
        <taxon>Leptolyngbyales</taxon>
        <taxon>Leptolyngbyaceae</taxon>
        <taxon>Phormidesmis</taxon>
    </lineage>
</organism>
<keyword evidence="3" id="KW-1003">Cell membrane</keyword>
<dbReference type="STRING" id="1666911.HLUCCA11_12960"/>
<evidence type="ECO:0000256" key="4">
    <source>
        <dbReference type="ARBA" id="ARBA00022692"/>
    </source>
</evidence>
<evidence type="ECO:0000256" key="8">
    <source>
        <dbReference type="ARBA" id="ARBA00023136"/>
    </source>
</evidence>
<feature type="domain" description="Polysaccharide chain length determinant N-terminal" evidence="11">
    <location>
        <begin position="29"/>
        <end position="121"/>
    </location>
</feature>
<dbReference type="CDD" id="cd05387">
    <property type="entry name" value="BY-kinase"/>
    <property type="match status" value="1"/>
</dbReference>
<gene>
    <name evidence="12" type="ORF">HLUCCA11_12960</name>
</gene>
<dbReference type="InterPro" id="IPR027417">
    <property type="entry name" value="P-loop_NTPase"/>
</dbReference>
<feature type="transmembrane region" description="Helical" evidence="10">
    <location>
        <begin position="41"/>
        <end position="60"/>
    </location>
</feature>
<comment type="caution">
    <text evidence="12">The sequence shown here is derived from an EMBL/GenBank/DDBJ whole genome shotgun (WGS) entry which is preliminary data.</text>
</comment>